<evidence type="ECO:0000256" key="1">
    <source>
        <dbReference type="SAM" id="Phobius"/>
    </source>
</evidence>
<comment type="caution">
    <text evidence="2">The sequence shown here is derived from an EMBL/GenBank/DDBJ whole genome shotgun (WGS) entry which is preliminary data.</text>
</comment>
<gene>
    <name evidence="2" type="ORF">IAA84_06890</name>
</gene>
<feature type="transmembrane region" description="Helical" evidence="1">
    <location>
        <begin position="296"/>
        <end position="317"/>
    </location>
</feature>
<keyword evidence="1" id="KW-0472">Membrane</keyword>
<organism evidence="2 3">
    <name type="scientific">Candidatus Alectryocaccomicrobium excrementavium</name>
    <dbReference type="NCBI Taxonomy" id="2840668"/>
    <lineage>
        <taxon>Bacteria</taxon>
        <taxon>Bacillati</taxon>
        <taxon>Bacillota</taxon>
        <taxon>Clostridia</taxon>
        <taxon>Candidatus Alectryocaccomicrobium</taxon>
    </lineage>
</organism>
<evidence type="ECO:0000313" key="2">
    <source>
        <dbReference type="EMBL" id="HIS92730.1"/>
    </source>
</evidence>
<dbReference type="EMBL" id="DVJN01000137">
    <property type="protein sequence ID" value="HIS92730.1"/>
    <property type="molecule type" value="Genomic_DNA"/>
</dbReference>
<feature type="non-terminal residue" evidence="2">
    <location>
        <position position="331"/>
    </location>
</feature>
<dbReference type="Proteomes" id="UP000824140">
    <property type="component" value="Unassembled WGS sequence"/>
</dbReference>
<keyword evidence="1" id="KW-0812">Transmembrane</keyword>
<protein>
    <submittedName>
        <fullName evidence="2">Cache domain-containing protein</fullName>
    </submittedName>
</protein>
<reference evidence="2" key="2">
    <citation type="journal article" date="2021" name="PeerJ">
        <title>Extensive microbial diversity within the chicken gut microbiome revealed by metagenomics and culture.</title>
        <authorList>
            <person name="Gilroy R."/>
            <person name="Ravi A."/>
            <person name="Getino M."/>
            <person name="Pursley I."/>
            <person name="Horton D.L."/>
            <person name="Alikhan N.F."/>
            <person name="Baker D."/>
            <person name="Gharbi K."/>
            <person name="Hall N."/>
            <person name="Watson M."/>
            <person name="Adriaenssens E.M."/>
            <person name="Foster-Nyarko E."/>
            <person name="Jarju S."/>
            <person name="Secka A."/>
            <person name="Antonio M."/>
            <person name="Oren A."/>
            <person name="Chaudhuri R.R."/>
            <person name="La Ragione R."/>
            <person name="Hildebrand F."/>
            <person name="Pallen M.J."/>
        </authorList>
    </citation>
    <scope>NUCLEOTIDE SEQUENCE</scope>
    <source>
        <strain evidence="2">13766</strain>
    </source>
</reference>
<dbReference type="AlphaFoldDB" id="A0A9D1G1F1"/>
<proteinExistence type="predicted"/>
<evidence type="ECO:0000313" key="3">
    <source>
        <dbReference type="Proteomes" id="UP000824140"/>
    </source>
</evidence>
<reference evidence="2" key="1">
    <citation type="submission" date="2020-10" db="EMBL/GenBank/DDBJ databases">
        <authorList>
            <person name="Gilroy R."/>
        </authorList>
    </citation>
    <scope>NUCLEOTIDE SEQUENCE</scope>
    <source>
        <strain evidence="2">13766</strain>
    </source>
</reference>
<name>A0A9D1G1F1_9FIRM</name>
<sequence>MVTTQSSSRNARRRPRKWTAFLRRRSMLARLLATILLAVCVPLVFSSSQFIRRESGTIQQYEQEQLSSVAQSIALQLERFMESMQSISTKIMLNSSLYENVIASNVRTELEGLELIETYQAALPFVADYALYYENLQSLYSNSGKYRPSVFAEQILHLPAEQWPALFEGVNTPQFLPCTAGSALYVVPLRSNNLDASARFCLFHITEKTLTKALANLLADRYFLFSMEESLEEGGSLVIYQSSAGAPESASTPGSYLLNGQEYMLTSASCKGGYTLAVGMNKSGLYQNLERLNAHVGQFSAVALLLCLFLAGIAVALNYRPIVSIFNAVRG</sequence>
<keyword evidence="1" id="KW-1133">Transmembrane helix</keyword>
<accession>A0A9D1G1F1</accession>